<protein>
    <recommendedName>
        <fullName evidence="1">YopX protein domain-containing protein</fullName>
    </recommendedName>
</protein>
<organism evidence="2 3">
    <name type="scientific">Liquorilactobacillus hordei DSM 19519</name>
    <dbReference type="NCBI Taxonomy" id="1423759"/>
    <lineage>
        <taxon>Bacteria</taxon>
        <taxon>Bacillati</taxon>
        <taxon>Bacillota</taxon>
        <taxon>Bacilli</taxon>
        <taxon>Lactobacillales</taxon>
        <taxon>Lactobacillaceae</taxon>
        <taxon>Liquorilactobacillus</taxon>
    </lineage>
</organism>
<gene>
    <name evidence="2" type="ORF">FC92_GL001078</name>
</gene>
<dbReference type="OrthoDB" id="1809393at2"/>
<reference evidence="2 3" key="1">
    <citation type="journal article" date="2015" name="Genome Announc.">
        <title>Expanding the biotechnology potential of lactobacilli through comparative genomics of 213 strains and associated genera.</title>
        <authorList>
            <person name="Sun Z."/>
            <person name="Harris H.M."/>
            <person name="McCann A."/>
            <person name="Guo C."/>
            <person name="Argimon S."/>
            <person name="Zhang W."/>
            <person name="Yang X."/>
            <person name="Jeffery I.B."/>
            <person name="Cooney J.C."/>
            <person name="Kagawa T.F."/>
            <person name="Liu W."/>
            <person name="Song Y."/>
            <person name="Salvetti E."/>
            <person name="Wrobel A."/>
            <person name="Rasinkangas P."/>
            <person name="Parkhill J."/>
            <person name="Rea M.C."/>
            <person name="O'Sullivan O."/>
            <person name="Ritari J."/>
            <person name="Douillard F.P."/>
            <person name="Paul Ross R."/>
            <person name="Yang R."/>
            <person name="Briner A.E."/>
            <person name="Felis G.E."/>
            <person name="de Vos W.M."/>
            <person name="Barrangou R."/>
            <person name="Klaenhammer T.R."/>
            <person name="Caufield P.W."/>
            <person name="Cui Y."/>
            <person name="Zhang H."/>
            <person name="O'Toole P.W."/>
        </authorList>
    </citation>
    <scope>NUCLEOTIDE SEQUENCE [LARGE SCALE GENOMIC DNA]</scope>
    <source>
        <strain evidence="2 3">DSM 19519</strain>
    </source>
</reference>
<dbReference type="AlphaFoldDB" id="A0A0R1MJ98"/>
<dbReference type="InterPro" id="IPR019096">
    <property type="entry name" value="YopX_protein"/>
</dbReference>
<keyword evidence="3" id="KW-1185">Reference proteome</keyword>
<dbReference type="GeneID" id="98309524"/>
<sequence length="111" mass="13211">MEEYKFRAWNKEDKEMINGVQNFLSLRYFFRDENIIVEQFTGLKDKNGKEIYEGDIIKYKNFSGEILYLTVKWSQEDACFYTGGVRIDYVIRKGEVVGDIHNNYDLLEVSK</sequence>
<dbReference type="Pfam" id="PF09643">
    <property type="entry name" value="YopX"/>
    <property type="match status" value="1"/>
</dbReference>
<feature type="domain" description="YopX protein" evidence="1">
    <location>
        <begin position="33"/>
        <end position="108"/>
    </location>
</feature>
<evidence type="ECO:0000313" key="3">
    <source>
        <dbReference type="Proteomes" id="UP000051448"/>
    </source>
</evidence>
<dbReference type="PATRIC" id="fig|1423759.3.peg.1140"/>
<dbReference type="Proteomes" id="UP000051448">
    <property type="component" value="Unassembled WGS sequence"/>
</dbReference>
<dbReference type="STRING" id="1423759.FC92_GL001078"/>
<dbReference type="Gene3D" id="2.30.30.290">
    <property type="entry name" value="YopX-like domains"/>
    <property type="match status" value="1"/>
</dbReference>
<name>A0A0R1MJ98_9LACO</name>
<comment type="caution">
    <text evidence="2">The sequence shown here is derived from an EMBL/GenBank/DDBJ whole genome shotgun (WGS) entry which is preliminary data.</text>
</comment>
<proteinExistence type="predicted"/>
<evidence type="ECO:0000313" key="2">
    <source>
        <dbReference type="EMBL" id="KRL08006.1"/>
    </source>
</evidence>
<dbReference type="EMBL" id="AZDX01000003">
    <property type="protein sequence ID" value="KRL08006.1"/>
    <property type="molecule type" value="Genomic_DNA"/>
</dbReference>
<accession>A0A0R1MJ98</accession>
<dbReference type="RefSeq" id="WP_057868792.1">
    <property type="nucleotide sequence ID" value="NZ_AZDX01000003.1"/>
</dbReference>
<evidence type="ECO:0000259" key="1">
    <source>
        <dbReference type="Pfam" id="PF09643"/>
    </source>
</evidence>
<dbReference type="SUPFAM" id="SSF159006">
    <property type="entry name" value="YopX-like"/>
    <property type="match status" value="1"/>
</dbReference>
<dbReference type="InterPro" id="IPR023385">
    <property type="entry name" value="YopX-like_C"/>
</dbReference>